<proteinExistence type="predicted"/>
<sequence>MNNDPSNKILTDEENYKSSFSLSDLDSSLIVYNKIISTFIKDIAEDISISELSQFMFIIEKGIETITNVYKTILIYTRNIEIAEYHSEKACLYYIEFVSQLIGTELNVRESVLFVYKKTIFEINNECKKRIVISAEQNVYFTILDESCLFINKFIKSVLTEHSVNDNKTIMTGILNEKLMEYSRKLNFPNDLTDVRLVKLKFLNSLISGLSILKSSHIRVFNILDSVLKKMMKMHGGEFDICFSIEKLTTAIDSDYSPLKTASQLLLT</sequence>
<accession>A0A6C0BT86</accession>
<reference evidence="1" key="1">
    <citation type="journal article" date="2020" name="Nature">
        <title>Giant virus diversity and host interactions through global metagenomics.</title>
        <authorList>
            <person name="Schulz F."/>
            <person name="Roux S."/>
            <person name="Paez-Espino D."/>
            <person name="Jungbluth S."/>
            <person name="Walsh D.A."/>
            <person name="Denef V.J."/>
            <person name="McMahon K.D."/>
            <person name="Konstantinidis K.T."/>
            <person name="Eloe-Fadrosh E.A."/>
            <person name="Kyrpides N.C."/>
            <person name="Woyke T."/>
        </authorList>
    </citation>
    <scope>NUCLEOTIDE SEQUENCE</scope>
    <source>
        <strain evidence="1">GVMAG-M-3300018868-6</strain>
    </source>
</reference>
<dbReference type="AlphaFoldDB" id="A0A6C0BT86"/>
<protein>
    <submittedName>
        <fullName evidence="1">Uncharacterized protein</fullName>
    </submittedName>
</protein>
<evidence type="ECO:0000313" key="1">
    <source>
        <dbReference type="EMBL" id="QHS95567.1"/>
    </source>
</evidence>
<name>A0A6C0BT86_9ZZZZ</name>
<dbReference type="EMBL" id="MN739253">
    <property type="protein sequence ID" value="QHS95567.1"/>
    <property type="molecule type" value="Genomic_DNA"/>
</dbReference>
<organism evidence="1">
    <name type="scientific">viral metagenome</name>
    <dbReference type="NCBI Taxonomy" id="1070528"/>
    <lineage>
        <taxon>unclassified sequences</taxon>
        <taxon>metagenomes</taxon>
        <taxon>organismal metagenomes</taxon>
    </lineage>
</organism>